<dbReference type="InterPro" id="IPR018330">
    <property type="entry name" value="RecT_fam"/>
</dbReference>
<sequence length="293" mass="32824">MSTQIKKFTEDTVGSVLTKLEQFKTEGGLKLPENYSAENALRSAFLILQETQDLNKRPALEVCTKESIANALLDTVLQGLSPSKKQCYYIVYGNKLVMQRSYMGTMAIGKRVAGIKDVVSIAIYDGDVFEYGFDFTTGRKNITKHEQNFENINPQKVKGAYAIAIFKDGTTDAEVMNMEQIRSSWEMGKAKGNSPAHQKFPDEMAKKTVVSRLLKTKIGSSDDADLFDEIEITDTTVAFVENEITEKANKETLDIDAEDVTENEQPIEESEIKSKNSIEDKENIQLKATQPEF</sequence>
<accession>A0A1I6NRD7</accession>
<feature type="region of interest" description="Disordered" evidence="1">
    <location>
        <begin position="250"/>
        <end position="293"/>
    </location>
</feature>
<proteinExistence type="predicted"/>
<dbReference type="RefSeq" id="WP_090222080.1">
    <property type="nucleotide sequence ID" value="NZ_FOZP01000001.1"/>
</dbReference>
<organism evidence="2 3">
    <name type="scientific">Lutibacter maritimus</name>
    <dbReference type="NCBI Taxonomy" id="593133"/>
    <lineage>
        <taxon>Bacteria</taxon>
        <taxon>Pseudomonadati</taxon>
        <taxon>Bacteroidota</taxon>
        <taxon>Flavobacteriia</taxon>
        <taxon>Flavobacteriales</taxon>
        <taxon>Flavobacteriaceae</taxon>
        <taxon>Lutibacter</taxon>
    </lineage>
</organism>
<feature type="compositionally biased region" description="Basic and acidic residues" evidence="1">
    <location>
        <begin position="270"/>
        <end position="284"/>
    </location>
</feature>
<dbReference type="AlphaFoldDB" id="A0A1I6NRD7"/>
<reference evidence="3" key="1">
    <citation type="submission" date="2016-10" db="EMBL/GenBank/DDBJ databases">
        <authorList>
            <person name="Varghese N."/>
            <person name="Submissions S."/>
        </authorList>
    </citation>
    <scope>NUCLEOTIDE SEQUENCE [LARGE SCALE GENOMIC DNA]</scope>
    <source>
        <strain evidence="3">DSM 24450</strain>
    </source>
</reference>
<keyword evidence="3" id="KW-1185">Reference proteome</keyword>
<dbReference type="GO" id="GO:0003677">
    <property type="term" value="F:DNA binding"/>
    <property type="evidence" value="ECO:0007669"/>
    <property type="project" value="InterPro"/>
</dbReference>
<dbReference type="GO" id="GO:0006259">
    <property type="term" value="P:DNA metabolic process"/>
    <property type="evidence" value="ECO:0007669"/>
    <property type="project" value="InterPro"/>
</dbReference>
<evidence type="ECO:0000313" key="2">
    <source>
        <dbReference type="EMBL" id="SFS30450.1"/>
    </source>
</evidence>
<feature type="compositionally biased region" description="Acidic residues" evidence="1">
    <location>
        <begin position="254"/>
        <end position="269"/>
    </location>
</feature>
<dbReference type="STRING" id="593133.SAMN04488006_0439"/>
<dbReference type="OrthoDB" id="1045432at2"/>
<gene>
    <name evidence="2" type="ORF">SAMN04488006_0439</name>
</gene>
<evidence type="ECO:0000313" key="3">
    <source>
        <dbReference type="Proteomes" id="UP000199312"/>
    </source>
</evidence>
<name>A0A1I6NRD7_9FLAO</name>
<evidence type="ECO:0000256" key="1">
    <source>
        <dbReference type="SAM" id="MobiDB-lite"/>
    </source>
</evidence>
<dbReference type="EMBL" id="FOZP01000001">
    <property type="protein sequence ID" value="SFS30450.1"/>
    <property type="molecule type" value="Genomic_DNA"/>
</dbReference>
<dbReference type="NCBIfam" id="TIGR00616">
    <property type="entry name" value="rect"/>
    <property type="match status" value="1"/>
</dbReference>
<protein>
    <submittedName>
        <fullName evidence="2">Recombination protein RecT</fullName>
    </submittedName>
</protein>
<dbReference type="Pfam" id="PF03837">
    <property type="entry name" value="RecT"/>
    <property type="match status" value="1"/>
</dbReference>
<dbReference type="Proteomes" id="UP000199312">
    <property type="component" value="Unassembled WGS sequence"/>
</dbReference>
<dbReference type="InterPro" id="IPR004590">
    <property type="entry name" value="ssDNA_annealing_RecT"/>
</dbReference>